<dbReference type="Proteomes" id="UP001350748">
    <property type="component" value="Unassembled WGS sequence"/>
</dbReference>
<dbReference type="GO" id="GO:0004852">
    <property type="term" value="F:uroporphyrinogen-III synthase activity"/>
    <property type="evidence" value="ECO:0007669"/>
    <property type="project" value="UniProtKB-EC"/>
</dbReference>
<dbReference type="Pfam" id="PF02602">
    <property type="entry name" value="HEM4"/>
    <property type="match status" value="1"/>
</dbReference>
<gene>
    <name evidence="2" type="ORF">V3H18_06095</name>
</gene>
<name>A0ABU7XFD8_9HYPH</name>
<keyword evidence="2" id="KW-0456">Lyase</keyword>
<reference evidence="2 3" key="1">
    <citation type="submission" date="2024-02" db="EMBL/GenBank/DDBJ databases">
        <authorList>
            <person name="Grouzdev D."/>
        </authorList>
    </citation>
    <scope>NUCLEOTIDE SEQUENCE [LARGE SCALE GENOMIC DNA]</scope>
    <source>
        <strain evidence="2 3">9N</strain>
    </source>
</reference>
<dbReference type="Gene3D" id="3.40.50.10090">
    <property type="match status" value="2"/>
</dbReference>
<protein>
    <submittedName>
        <fullName evidence="2">Uroporphyrinogen-III synthase</fullName>
        <ecNumber evidence="2">4.2.1.75</ecNumber>
    </submittedName>
</protein>
<feature type="domain" description="Tetrapyrrole biosynthesis uroporphyrinogen III synthase" evidence="1">
    <location>
        <begin position="15"/>
        <end position="227"/>
    </location>
</feature>
<accession>A0ABU7XFD8</accession>
<evidence type="ECO:0000313" key="2">
    <source>
        <dbReference type="EMBL" id="MEF3366105.1"/>
    </source>
</evidence>
<proteinExistence type="predicted"/>
<dbReference type="RefSeq" id="WP_332081075.1">
    <property type="nucleotide sequence ID" value="NZ_JAZHYN010000012.1"/>
</dbReference>
<dbReference type="InterPro" id="IPR039793">
    <property type="entry name" value="UROS/Hem4"/>
</dbReference>
<sequence length="235" mass="24915">MTPVLLLRAREDAARTAEKLRAMGFSPLLSPVLEIVATGAKIPPGAYDAALASSAKGVELAQDSETFKALPLHAVGERTAQAARALGWRPDIVAGNAEAILPALLARYPQPALFLYLAGRDRQPALEAGLKAAGHRIAAIEVYEARAATALSPLALDAIAAGEIDAVLHYSRRSAEIFLSLAKADGILEKARAALNLALSPETAQPLLQENFPNVGVAERPDEEHLLKLLAMRVR</sequence>
<dbReference type="InterPro" id="IPR036108">
    <property type="entry name" value="4pyrrol_syn_uPrphyn_synt_sf"/>
</dbReference>
<evidence type="ECO:0000313" key="3">
    <source>
        <dbReference type="Proteomes" id="UP001350748"/>
    </source>
</evidence>
<organism evidence="2 3">
    <name type="scientific">Methylocystis borbori</name>
    <dbReference type="NCBI Taxonomy" id="3118750"/>
    <lineage>
        <taxon>Bacteria</taxon>
        <taxon>Pseudomonadati</taxon>
        <taxon>Pseudomonadota</taxon>
        <taxon>Alphaproteobacteria</taxon>
        <taxon>Hyphomicrobiales</taxon>
        <taxon>Methylocystaceae</taxon>
        <taxon>Methylocystis</taxon>
    </lineage>
</organism>
<dbReference type="CDD" id="cd06578">
    <property type="entry name" value="HemD"/>
    <property type="match status" value="1"/>
</dbReference>
<comment type="caution">
    <text evidence="2">The sequence shown here is derived from an EMBL/GenBank/DDBJ whole genome shotgun (WGS) entry which is preliminary data.</text>
</comment>
<dbReference type="PANTHER" id="PTHR40082">
    <property type="entry name" value="BLR5956 PROTEIN"/>
    <property type="match status" value="1"/>
</dbReference>
<dbReference type="EMBL" id="JAZHYN010000012">
    <property type="protein sequence ID" value="MEF3366105.1"/>
    <property type="molecule type" value="Genomic_DNA"/>
</dbReference>
<dbReference type="SUPFAM" id="SSF69618">
    <property type="entry name" value="HemD-like"/>
    <property type="match status" value="1"/>
</dbReference>
<dbReference type="PANTHER" id="PTHR40082:SF1">
    <property type="entry name" value="BLR5956 PROTEIN"/>
    <property type="match status" value="1"/>
</dbReference>
<keyword evidence="3" id="KW-1185">Reference proteome</keyword>
<evidence type="ECO:0000259" key="1">
    <source>
        <dbReference type="Pfam" id="PF02602"/>
    </source>
</evidence>
<dbReference type="InterPro" id="IPR003754">
    <property type="entry name" value="4pyrrol_synth_uPrphyn_synth"/>
</dbReference>
<dbReference type="EC" id="4.2.1.75" evidence="2"/>